<keyword evidence="3" id="KW-1185">Reference proteome</keyword>
<comment type="caution">
    <text evidence="2">The sequence shown here is derived from an EMBL/GenBank/DDBJ whole genome shotgun (WGS) entry which is preliminary data.</text>
</comment>
<dbReference type="AlphaFoldDB" id="A0A167SUG8"/>
<dbReference type="STRING" id="1081104.A0A167SUG8"/>
<dbReference type="RefSeq" id="XP_018703049.1">
    <property type="nucleotide sequence ID" value="XM_018849552.1"/>
</dbReference>
<proteinExistence type="predicted"/>
<feature type="region of interest" description="Disordered" evidence="1">
    <location>
        <begin position="447"/>
        <end position="471"/>
    </location>
</feature>
<feature type="region of interest" description="Disordered" evidence="1">
    <location>
        <begin position="1"/>
        <end position="37"/>
    </location>
</feature>
<feature type="compositionally biased region" description="Basic and acidic residues" evidence="1">
    <location>
        <begin position="447"/>
        <end position="460"/>
    </location>
</feature>
<organism evidence="2 3">
    <name type="scientific">Cordyceps fumosorosea (strain ARSEF 2679)</name>
    <name type="common">Isaria fumosorosea</name>
    <dbReference type="NCBI Taxonomy" id="1081104"/>
    <lineage>
        <taxon>Eukaryota</taxon>
        <taxon>Fungi</taxon>
        <taxon>Dikarya</taxon>
        <taxon>Ascomycota</taxon>
        <taxon>Pezizomycotina</taxon>
        <taxon>Sordariomycetes</taxon>
        <taxon>Hypocreomycetidae</taxon>
        <taxon>Hypocreales</taxon>
        <taxon>Cordycipitaceae</taxon>
        <taxon>Cordyceps</taxon>
    </lineage>
</organism>
<dbReference type="Proteomes" id="UP000076744">
    <property type="component" value="Unassembled WGS sequence"/>
</dbReference>
<reference evidence="2 3" key="1">
    <citation type="journal article" date="2016" name="Genome Biol. Evol.">
        <title>Divergent and convergent evolution of fungal pathogenicity.</title>
        <authorList>
            <person name="Shang Y."/>
            <person name="Xiao G."/>
            <person name="Zheng P."/>
            <person name="Cen K."/>
            <person name="Zhan S."/>
            <person name="Wang C."/>
        </authorList>
    </citation>
    <scope>NUCLEOTIDE SEQUENCE [LARGE SCALE GENOMIC DNA]</scope>
    <source>
        <strain evidence="2 3">ARSEF 2679</strain>
    </source>
</reference>
<dbReference type="GeneID" id="30022239"/>
<evidence type="ECO:0000256" key="1">
    <source>
        <dbReference type="SAM" id="MobiDB-lite"/>
    </source>
</evidence>
<gene>
    <name evidence="2" type="ORF">ISF_05947</name>
</gene>
<evidence type="ECO:0000313" key="3">
    <source>
        <dbReference type="Proteomes" id="UP000076744"/>
    </source>
</evidence>
<dbReference type="OrthoDB" id="4360026at2759"/>
<dbReference type="EMBL" id="AZHB01000015">
    <property type="protein sequence ID" value="OAA59936.1"/>
    <property type="molecule type" value="Genomic_DNA"/>
</dbReference>
<feature type="compositionally biased region" description="Low complexity" evidence="1">
    <location>
        <begin position="14"/>
        <end position="32"/>
    </location>
</feature>
<sequence length="548" mass="60435">MADRQEQIDAVAKPSTSRRSSTSPDSDSDMPSLNGTSADDARLAALRGQALPEDPAVYLQREGEAAVVHGIRHHLAFAQSPAVVALCQNPARKIFARARHARLIMSDLIPEIPDDGDAALLPYCIWHPDVAREATYHEVARRYPALRYSVARACAVAGYAGLYRELDVLPEVTVAEEAQASSAPGAREISDAIMAAPVRYGVMNDYENRLFAEPRAGARLNADTAVVPVLRRVRTTHTAVVPDAWPRYWDVEEDGYIGEENLGHAGDDYCGAVGEVERALLSRPLPEDLPAGVNKDVLILMAAYEGNADRYARLERPGGIRGEEACIARGIFHSTTFALHWSARGVRGALAAAVHARRAMLNDLSWLVPALPEEELPYMIWYPLRPRHLTLWEIARREPRMWLAVAHACVACGYRPLFDLLLPRIKATRELRWEAERGADRHFEESLRRVKTEGGGRGEAEAEEDKEPTETLVSGQMDVDAIGEAHHPAVWAGYGANAAALELYLMVPEAIRKAAAESEVGNFSLYEADDDVDRAWDESIFEGLETKD</sequence>
<name>A0A167SUG8_CORFA</name>
<protein>
    <submittedName>
        <fullName evidence="2">Uncharacterized protein</fullName>
    </submittedName>
</protein>
<evidence type="ECO:0000313" key="2">
    <source>
        <dbReference type="EMBL" id="OAA59936.1"/>
    </source>
</evidence>
<accession>A0A167SUG8</accession>